<feature type="modified residue" description="1-thioglycine" evidence="5">
    <location>
        <position position="162"/>
    </location>
</feature>
<dbReference type="GO" id="GO:0032447">
    <property type="term" value="P:protein urmylation"/>
    <property type="evidence" value="ECO:0007669"/>
    <property type="project" value="UniProtKB-UniRule"/>
</dbReference>
<dbReference type="CDD" id="cd01764">
    <property type="entry name" value="Ubl_Urm1"/>
    <property type="match status" value="1"/>
</dbReference>
<sequence length="162" mass="16737">MNGAPSSSSSAAAALTIKLEFGGGTELLLAPPRAKSHTIQLPARVSSSSSNSSGKVPSPSITAPTTSHSEKIAAVDGTAAEAGGGAGQDGQGRPADMRSLVRYIKEEMIVERAELFIDSDGQGIRPGILVLINDADWELEGELDYQLQDGDEVCFISTLHGG</sequence>
<dbReference type="UniPathway" id="UPA00988"/>
<comment type="similarity">
    <text evidence="5 6">Belongs to the URM1 family.</text>
</comment>
<dbReference type="OrthoDB" id="10248987at2759"/>
<dbReference type="PANTHER" id="PTHR14986">
    <property type="entry name" value="RURM1 PROTEIN"/>
    <property type="match status" value="1"/>
</dbReference>
<keyword evidence="3 5" id="KW-0819">tRNA processing</keyword>
<comment type="PTM">
    <text evidence="5">C-terminal thiocarboxylation occurs in 2 steps, it is first acyl-adenylated (-COAMP) via the hesA/moeB/thiF part of UBA4, then thiocarboxylated (-COSH) via the rhodanese domain of UBA4.</text>
</comment>
<keyword evidence="2 5" id="KW-1017">Isopeptide bond</keyword>
<feature type="cross-link" description="Glycyl lysine isopeptide (Gly-Lys) (interchain with K-? in acceptor proteins)" evidence="5">
    <location>
        <position position="162"/>
    </location>
</feature>
<dbReference type="InterPro" id="IPR016155">
    <property type="entry name" value="Mopterin_synth/thiamin_S_b"/>
</dbReference>
<reference evidence="8 9" key="1">
    <citation type="journal article" date="2018" name="Mol. Biol. Evol.">
        <title>Broad Genomic Sampling Reveals a Smut Pathogenic Ancestry of the Fungal Clade Ustilaginomycotina.</title>
        <authorList>
            <person name="Kijpornyongpan T."/>
            <person name="Mondo S.J."/>
            <person name="Barry K."/>
            <person name="Sandor L."/>
            <person name="Lee J."/>
            <person name="Lipzen A."/>
            <person name="Pangilinan J."/>
            <person name="LaButti K."/>
            <person name="Hainaut M."/>
            <person name="Henrissat B."/>
            <person name="Grigoriev I.V."/>
            <person name="Spatafora J.W."/>
            <person name="Aime M.C."/>
        </authorList>
    </citation>
    <scope>NUCLEOTIDE SEQUENCE [LARGE SCALE GENOMIC DNA]</scope>
    <source>
        <strain evidence="8 9">MCA 4718</strain>
    </source>
</reference>
<dbReference type="STRING" id="1684307.A0A316U4U1"/>
<name>A0A316U4U1_9BASI</name>
<proteinExistence type="inferred from homology"/>
<dbReference type="GO" id="GO:0034227">
    <property type="term" value="P:tRNA thio-modification"/>
    <property type="evidence" value="ECO:0007669"/>
    <property type="project" value="UniProtKB-UniRule"/>
</dbReference>
<evidence type="ECO:0000256" key="5">
    <source>
        <dbReference type="HAMAP-Rule" id="MF_03048"/>
    </source>
</evidence>
<accession>A0A316U4U1</accession>
<comment type="subcellular location">
    <subcellularLocation>
        <location evidence="5 6">Cytoplasm</location>
    </subcellularLocation>
</comment>
<dbReference type="Proteomes" id="UP000245942">
    <property type="component" value="Unassembled WGS sequence"/>
</dbReference>
<evidence type="ECO:0000256" key="7">
    <source>
        <dbReference type="SAM" id="MobiDB-lite"/>
    </source>
</evidence>
<dbReference type="InterPro" id="IPR015221">
    <property type="entry name" value="Urm1"/>
</dbReference>
<evidence type="ECO:0000313" key="9">
    <source>
        <dbReference type="Proteomes" id="UP000245942"/>
    </source>
</evidence>
<dbReference type="HAMAP" id="MF_03048">
    <property type="entry name" value="Urm1"/>
    <property type="match status" value="1"/>
</dbReference>
<evidence type="ECO:0000256" key="6">
    <source>
        <dbReference type="RuleBase" id="RU361182"/>
    </source>
</evidence>
<keyword evidence="9" id="KW-1185">Reference proteome</keyword>
<evidence type="ECO:0000256" key="1">
    <source>
        <dbReference type="ARBA" id="ARBA00022490"/>
    </source>
</evidence>
<comment type="function">
    <text evidence="5">Acts as a sulfur carrier required for 2-thiolation of mcm(5)S(2)U at tRNA wobble positions of cytosolic tRNA(Lys), tRNA(Glu) and tRNA(Gln). Serves as sulfur donor in tRNA 2-thiolation reaction by being thiocarboxylated (-COSH) at its C-terminus by the MOCS3 homolog UBA4. The sulfur is then transferred to tRNA to form 2-thiolation of mcm(5)S(2)U. Prior mcm(5) tRNA modification by the elongator complex is required for 2-thiolation. Also acts as a ubiquitin-like protein (UBL) that is covalently conjugated via an isopeptide bond to lysine residues of target proteins such as AHP1. The thiocarboxylated form serves as substrate for conjugation and oxidative stress specifically induces the formation of UBL-protein conjugates.</text>
</comment>
<dbReference type="GO" id="GO:0002098">
    <property type="term" value="P:tRNA wobble uridine modification"/>
    <property type="evidence" value="ECO:0007669"/>
    <property type="project" value="UniProtKB-UniRule"/>
</dbReference>
<feature type="region of interest" description="Disordered" evidence="7">
    <location>
        <begin position="33"/>
        <end position="69"/>
    </location>
</feature>
<evidence type="ECO:0000313" key="8">
    <source>
        <dbReference type="EMBL" id="PWN19491.1"/>
    </source>
</evidence>
<evidence type="ECO:0000256" key="2">
    <source>
        <dbReference type="ARBA" id="ARBA00022499"/>
    </source>
</evidence>
<dbReference type="AlphaFoldDB" id="A0A316U4U1"/>
<dbReference type="GO" id="GO:0005829">
    <property type="term" value="C:cytosol"/>
    <property type="evidence" value="ECO:0007669"/>
    <property type="project" value="UniProtKB-UniRule"/>
</dbReference>
<feature type="compositionally biased region" description="Low complexity" evidence="7">
    <location>
        <begin position="45"/>
        <end position="60"/>
    </location>
</feature>
<keyword evidence="1 5" id="KW-0963">Cytoplasm</keyword>
<dbReference type="SUPFAM" id="SSF54285">
    <property type="entry name" value="MoaD/ThiS"/>
    <property type="match status" value="1"/>
</dbReference>
<dbReference type="Gene3D" id="3.10.20.30">
    <property type="match status" value="1"/>
</dbReference>
<dbReference type="EMBL" id="KZ819331">
    <property type="protein sequence ID" value="PWN19491.1"/>
    <property type="molecule type" value="Genomic_DNA"/>
</dbReference>
<dbReference type="Pfam" id="PF09138">
    <property type="entry name" value="Urm1"/>
    <property type="match status" value="1"/>
</dbReference>
<evidence type="ECO:0000256" key="4">
    <source>
        <dbReference type="ARBA" id="ARBA00022786"/>
    </source>
</evidence>
<keyword evidence="4 5" id="KW-0833">Ubl conjugation pathway</keyword>
<gene>
    <name evidence="5" type="primary">URM1</name>
    <name evidence="8" type="ORF">BCV69DRAFT_300316</name>
</gene>
<organism evidence="8 9">
    <name type="scientific">Pseudomicrostroma glucosiphilum</name>
    <dbReference type="NCBI Taxonomy" id="1684307"/>
    <lineage>
        <taxon>Eukaryota</taxon>
        <taxon>Fungi</taxon>
        <taxon>Dikarya</taxon>
        <taxon>Basidiomycota</taxon>
        <taxon>Ustilaginomycotina</taxon>
        <taxon>Exobasidiomycetes</taxon>
        <taxon>Microstromatales</taxon>
        <taxon>Microstromatales incertae sedis</taxon>
        <taxon>Pseudomicrostroma</taxon>
    </lineage>
</organism>
<protein>
    <recommendedName>
        <fullName evidence="5 6">Ubiquitin-related modifier 1</fullName>
    </recommendedName>
</protein>
<comment type="pathway">
    <text evidence="5 6">tRNA modification; 5-methoxycarbonylmethyl-2-thiouridine-tRNA biosynthesis.</text>
</comment>
<dbReference type="InterPro" id="IPR012675">
    <property type="entry name" value="Beta-grasp_dom_sf"/>
</dbReference>
<evidence type="ECO:0000256" key="3">
    <source>
        <dbReference type="ARBA" id="ARBA00022694"/>
    </source>
</evidence>